<dbReference type="Proteomes" id="UP000027073">
    <property type="component" value="Unassembled WGS sequence"/>
</dbReference>
<evidence type="ECO:0000313" key="3">
    <source>
        <dbReference type="Proteomes" id="UP000027073"/>
    </source>
</evidence>
<keyword evidence="1" id="KW-0732">Signal</keyword>
<evidence type="ECO:0000256" key="1">
    <source>
        <dbReference type="SAM" id="SignalP"/>
    </source>
</evidence>
<organism evidence="2 3">
    <name type="scientific">Pleurotus ostreatus (strain PC15)</name>
    <name type="common">Oyster mushroom</name>
    <dbReference type="NCBI Taxonomy" id="1137138"/>
    <lineage>
        <taxon>Eukaryota</taxon>
        <taxon>Fungi</taxon>
        <taxon>Dikarya</taxon>
        <taxon>Basidiomycota</taxon>
        <taxon>Agaricomycotina</taxon>
        <taxon>Agaricomycetes</taxon>
        <taxon>Agaricomycetidae</taxon>
        <taxon>Agaricales</taxon>
        <taxon>Pleurotineae</taxon>
        <taxon>Pleurotaceae</taxon>
        <taxon>Pleurotus</taxon>
    </lineage>
</organism>
<dbReference type="AlphaFoldDB" id="A0A067NN76"/>
<accession>A0A067NN76</accession>
<dbReference type="OrthoDB" id="2123952at2759"/>
<dbReference type="InParanoid" id="A0A067NN76"/>
<evidence type="ECO:0000313" key="2">
    <source>
        <dbReference type="EMBL" id="KDQ25577.1"/>
    </source>
</evidence>
<feature type="chain" id="PRO_5001642445" evidence="1">
    <location>
        <begin position="22"/>
        <end position="380"/>
    </location>
</feature>
<protein>
    <submittedName>
        <fullName evidence="2">Uncharacterized protein</fullName>
    </submittedName>
</protein>
<dbReference type="EMBL" id="KL198010">
    <property type="protein sequence ID" value="KDQ25577.1"/>
    <property type="molecule type" value="Genomic_DNA"/>
</dbReference>
<name>A0A067NN76_PLEO1</name>
<reference evidence="3" key="1">
    <citation type="journal article" date="2014" name="Proc. Natl. Acad. Sci. U.S.A.">
        <title>Extensive sampling of basidiomycete genomes demonstrates inadequacy of the white-rot/brown-rot paradigm for wood decay fungi.</title>
        <authorList>
            <person name="Riley R."/>
            <person name="Salamov A.A."/>
            <person name="Brown D.W."/>
            <person name="Nagy L.G."/>
            <person name="Floudas D."/>
            <person name="Held B.W."/>
            <person name="Levasseur A."/>
            <person name="Lombard V."/>
            <person name="Morin E."/>
            <person name="Otillar R."/>
            <person name="Lindquist E.A."/>
            <person name="Sun H."/>
            <person name="LaButti K.M."/>
            <person name="Schmutz J."/>
            <person name="Jabbour D."/>
            <person name="Luo H."/>
            <person name="Baker S.E."/>
            <person name="Pisabarro A.G."/>
            <person name="Walton J.D."/>
            <person name="Blanchette R.A."/>
            <person name="Henrissat B."/>
            <person name="Martin F."/>
            <person name="Cullen D."/>
            <person name="Hibbett D.S."/>
            <person name="Grigoriev I.V."/>
        </authorList>
    </citation>
    <scope>NUCLEOTIDE SEQUENCE [LARGE SCALE GENOMIC DNA]</scope>
    <source>
        <strain evidence="3">PC15</strain>
    </source>
</reference>
<feature type="signal peptide" evidence="1">
    <location>
        <begin position="1"/>
        <end position="21"/>
    </location>
</feature>
<gene>
    <name evidence="2" type="ORF">PLEOSDRAFT_1044583</name>
</gene>
<sequence length="380" mass="43283">MQPSLLLALLGMSIFFKSSEVENGHEGRRRALRLMDEAQSAMHASYNSGWIDEELVQAAWLQATFEACAHPCHSTVRSSSAMVYLDSLIRSLALTKVDAGDPGTSYFEPGAVPHAVAQTLTYTDAPIDRVEGCSCNSYTLATRWPASMEHVPLWAYTPAWDESWDEGQIRRESCRRLCWSAMTLAAGFISYMTAHKYAILFNGECYTRSPTFIGSPSPSPSPKDTIWALHDRLYLLWHSCMRARTITTTSNEQKAQFAISAWMEADSLEQALSRHTCNLERAYIYQGREYLFNIRMYVSHEFSRHIPLVTSGVTASFNKQKAEEWLKHQAAVAQRVMHGLSTVTGHSTNLLYRRPFFVFWFMGQIQRRVHLDHDVLRRHV</sequence>
<dbReference type="VEuPathDB" id="FungiDB:PLEOSDRAFT_1044583"/>
<proteinExistence type="predicted"/>
<dbReference type="HOGENOM" id="CLU_010791_1_0_1"/>
<dbReference type="STRING" id="1137138.A0A067NN76"/>